<comment type="caution">
    <text evidence="3">The sequence shown here is derived from an EMBL/GenBank/DDBJ whole genome shotgun (WGS) entry which is preliminary data.</text>
</comment>
<feature type="chain" id="PRO_5007548297" description="DUF3617 domain-containing protein" evidence="2">
    <location>
        <begin position="17"/>
        <end position="177"/>
    </location>
</feature>
<gene>
    <name evidence="3" type="ORF">NS319_04565</name>
</gene>
<feature type="signal peptide" evidence="2">
    <location>
        <begin position="1"/>
        <end position="16"/>
    </location>
</feature>
<evidence type="ECO:0008006" key="5">
    <source>
        <dbReference type="Google" id="ProtNLM"/>
    </source>
</evidence>
<feature type="region of interest" description="Disordered" evidence="1">
    <location>
        <begin position="155"/>
        <end position="177"/>
    </location>
</feature>
<name>A0A147I3A9_9SPHN</name>
<dbReference type="STRING" id="33051.SB4_07335"/>
<dbReference type="PATRIC" id="fig|33051.3.peg.1854"/>
<organism evidence="3 4">
    <name type="scientific">Sphingomonas sanguinis</name>
    <dbReference type="NCBI Taxonomy" id="33051"/>
    <lineage>
        <taxon>Bacteria</taxon>
        <taxon>Pseudomonadati</taxon>
        <taxon>Pseudomonadota</taxon>
        <taxon>Alphaproteobacteria</taxon>
        <taxon>Sphingomonadales</taxon>
        <taxon>Sphingomonadaceae</taxon>
        <taxon>Sphingomonas</taxon>
    </lineage>
</organism>
<accession>A0A147I3A9</accession>
<dbReference type="EMBL" id="LDTD01000026">
    <property type="protein sequence ID" value="KTT72409.1"/>
    <property type="molecule type" value="Genomic_DNA"/>
</dbReference>
<dbReference type="RefSeq" id="WP_058732603.1">
    <property type="nucleotide sequence ID" value="NZ_LDTD01000026.1"/>
</dbReference>
<evidence type="ECO:0000313" key="4">
    <source>
        <dbReference type="Proteomes" id="UP000072867"/>
    </source>
</evidence>
<dbReference type="InterPro" id="IPR022061">
    <property type="entry name" value="DUF3617"/>
</dbReference>
<evidence type="ECO:0000313" key="3">
    <source>
        <dbReference type="EMBL" id="KTT72409.1"/>
    </source>
</evidence>
<reference evidence="3 4" key="1">
    <citation type="journal article" date="2016" name="Front. Microbiol.">
        <title>Genomic Resource of Rice Seed Associated Bacteria.</title>
        <authorList>
            <person name="Midha S."/>
            <person name="Bansal K."/>
            <person name="Sharma S."/>
            <person name="Kumar N."/>
            <person name="Patil P.P."/>
            <person name="Chaudhry V."/>
            <person name="Patil P.B."/>
        </authorList>
    </citation>
    <scope>NUCLEOTIDE SEQUENCE [LARGE SCALE GENOMIC DNA]</scope>
    <source>
        <strain evidence="3 4">NS319</strain>
    </source>
</reference>
<dbReference type="Proteomes" id="UP000072867">
    <property type="component" value="Unassembled WGS sequence"/>
</dbReference>
<evidence type="ECO:0000256" key="1">
    <source>
        <dbReference type="SAM" id="MobiDB-lite"/>
    </source>
</evidence>
<proteinExistence type="predicted"/>
<protein>
    <recommendedName>
        <fullName evidence="5">DUF3617 domain-containing protein</fullName>
    </recommendedName>
</protein>
<feature type="compositionally biased region" description="Basic and acidic residues" evidence="1">
    <location>
        <begin position="163"/>
        <end position="177"/>
    </location>
</feature>
<dbReference type="Pfam" id="PF12276">
    <property type="entry name" value="DUF3617"/>
    <property type="match status" value="1"/>
</dbReference>
<sequence length="177" mass="18367">MKPFIPLMAVAALSLAACDQKTGTTTVTSNAATGEVKETETGAGSPVAKLQPGKWEIKTQVSDLKMENMPKGVSSTPPAATNTVCLTAEQAAKGPAELLKGAQSDCTVTSSTFAGGKVESDLTCKLPGNMTMKSKTKGTFTDTSFSTDQEMEMSGAHAMSQKVHSEGRRIGECDAAK</sequence>
<dbReference type="AlphaFoldDB" id="A0A147I3A9"/>
<dbReference type="PROSITE" id="PS51257">
    <property type="entry name" value="PROKAR_LIPOPROTEIN"/>
    <property type="match status" value="1"/>
</dbReference>
<evidence type="ECO:0000256" key="2">
    <source>
        <dbReference type="SAM" id="SignalP"/>
    </source>
</evidence>
<keyword evidence="2" id="KW-0732">Signal</keyword>